<dbReference type="InterPro" id="IPR027443">
    <property type="entry name" value="IPNS-like_sf"/>
</dbReference>
<dbReference type="EMBL" id="KV784356">
    <property type="protein sequence ID" value="OEU18630.1"/>
    <property type="molecule type" value="Genomic_DNA"/>
</dbReference>
<dbReference type="GO" id="GO:0016491">
    <property type="term" value="F:oxidoreductase activity"/>
    <property type="evidence" value="ECO:0007669"/>
    <property type="project" value="UniProtKB-KW"/>
</dbReference>
<keyword evidence="1" id="KW-0560">Oxidoreductase</keyword>
<dbReference type="InterPro" id="IPR005123">
    <property type="entry name" value="Oxoglu/Fe-dep_dioxygenase_dom"/>
</dbReference>
<reference evidence="3 4" key="1">
    <citation type="submission" date="2016-09" db="EMBL/GenBank/DDBJ databases">
        <title>Extensive genetic diversity and differential bi-allelic expression allows diatom success in the polar Southern Ocean.</title>
        <authorList>
            <consortium name="DOE Joint Genome Institute"/>
            <person name="Mock T."/>
            <person name="Otillar R.P."/>
            <person name="Strauss J."/>
            <person name="Dupont C."/>
            <person name="Frickenhaus S."/>
            <person name="Maumus F."/>
            <person name="Mcmullan M."/>
            <person name="Sanges R."/>
            <person name="Schmutz J."/>
            <person name="Toseland A."/>
            <person name="Valas R."/>
            <person name="Veluchamy A."/>
            <person name="Ward B.J."/>
            <person name="Allen A."/>
            <person name="Barry K."/>
            <person name="Falciatore A."/>
            <person name="Ferrante M."/>
            <person name="Fortunato A.E."/>
            <person name="Gloeckner G."/>
            <person name="Gruber A."/>
            <person name="Hipkin R."/>
            <person name="Janech M."/>
            <person name="Kroth P."/>
            <person name="Leese F."/>
            <person name="Lindquist E."/>
            <person name="Lyon B.R."/>
            <person name="Martin J."/>
            <person name="Mayer C."/>
            <person name="Parker M."/>
            <person name="Quesneville H."/>
            <person name="Raymond J."/>
            <person name="Uhlig C."/>
            <person name="Valentin K.U."/>
            <person name="Worden A.Z."/>
            <person name="Armbrust E.V."/>
            <person name="Bowler C."/>
            <person name="Green B."/>
            <person name="Moulton V."/>
            <person name="Van Oosterhout C."/>
            <person name="Grigoriev I."/>
        </authorList>
    </citation>
    <scope>NUCLEOTIDE SEQUENCE [LARGE SCALE GENOMIC DNA]</scope>
    <source>
        <strain evidence="3 4">CCMP1102</strain>
    </source>
</reference>
<dbReference type="PROSITE" id="PS51471">
    <property type="entry name" value="FE2OG_OXY"/>
    <property type="match status" value="1"/>
</dbReference>
<evidence type="ECO:0000313" key="3">
    <source>
        <dbReference type="EMBL" id="OEU18630.1"/>
    </source>
</evidence>
<dbReference type="SUPFAM" id="SSF51197">
    <property type="entry name" value="Clavaminate synthase-like"/>
    <property type="match status" value="1"/>
</dbReference>
<dbReference type="KEGG" id="fcy:FRACYDRAFT_182633"/>
<dbReference type="PRINTS" id="PR00682">
    <property type="entry name" value="IPNSYNTHASE"/>
</dbReference>
<protein>
    <submittedName>
        <fullName evidence="3">Clavaminate synthase-like protein</fullName>
    </submittedName>
</protein>
<keyword evidence="1" id="KW-0408">Iron</keyword>
<organism evidence="3 4">
    <name type="scientific">Fragilariopsis cylindrus CCMP1102</name>
    <dbReference type="NCBI Taxonomy" id="635003"/>
    <lineage>
        <taxon>Eukaryota</taxon>
        <taxon>Sar</taxon>
        <taxon>Stramenopiles</taxon>
        <taxon>Ochrophyta</taxon>
        <taxon>Bacillariophyta</taxon>
        <taxon>Bacillariophyceae</taxon>
        <taxon>Bacillariophycidae</taxon>
        <taxon>Bacillariales</taxon>
        <taxon>Bacillariaceae</taxon>
        <taxon>Fragilariopsis</taxon>
    </lineage>
</organism>
<dbReference type="Pfam" id="PF03171">
    <property type="entry name" value="2OG-FeII_Oxy"/>
    <property type="match status" value="1"/>
</dbReference>
<dbReference type="InterPro" id="IPR050231">
    <property type="entry name" value="Iron_ascorbate_oxido_reductase"/>
</dbReference>
<evidence type="ECO:0000313" key="4">
    <source>
        <dbReference type="Proteomes" id="UP000095751"/>
    </source>
</evidence>
<dbReference type="InterPro" id="IPR044861">
    <property type="entry name" value="IPNS-like_FE2OG_OXY"/>
</dbReference>
<dbReference type="Gene3D" id="2.60.120.330">
    <property type="entry name" value="B-lactam Antibiotic, Isopenicillin N Synthase, Chain"/>
    <property type="match status" value="1"/>
</dbReference>
<gene>
    <name evidence="3" type="ORF">FRACYDRAFT_182633</name>
</gene>
<keyword evidence="1" id="KW-0479">Metal-binding</keyword>
<comment type="similarity">
    <text evidence="1">Belongs to the iron/ascorbate-dependent oxidoreductase family.</text>
</comment>
<dbReference type="InParanoid" id="A0A1E7FKC8"/>
<name>A0A1E7FKC8_9STRA</name>
<feature type="domain" description="Fe2OG dioxygenase" evidence="2">
    <location>
        <begin position="180"/>
        <end position="287"/>
    </location>
</feature>
<sequence length="385" mass="43969">MDPSDVPVEPAELNVPTIDLSATISDDDVVEIVSKACAEYGFFQIINHGISSDLIDCYLDECRRYFELPLDTKLKWKRNEGNARGFFNDELTQQKRDWKECLDVGAPGSRDWSMDDDNPMNKCLDGWNQLPQESELPGFRRTISMYFDAMSMLADRIATIMAKGLGEDKDSPIIKQLRERHSSYLRANYYPICNEQVDESGSIPLGISPHRDAGFLTILLQDVDCHSCQVMKNNVWVTIHPVDKYTFTINTGDMAEVWSNGLYKAPLHRVLSNPFKERYSTPFFYNPSYETEVKPLAIRDDAKANTTTSTAPIFDEVLWGYFRAVRFAGDLTDLGVEIQVSDFLKSDKDNEHKRKQIMFANEVDFNIPFNVEQYTPLLLQKSSDG</sequence>
<keyword evidence="4" id="KW-1185">Reference proteome</keyword>
<dbReference type="OrthoDB" id="288590at2759"/>
<dbReference type="GO" id="GO:0046872">
    <property type="term" value="F:metal ion binding"/>
    <property type="evidence" value="ECO:0007669"/>
    <property type="project" value="UniProtKB-KW"/>
</dbReference>
<evidence type="ECO:0000259" key="2">
    <source>
        <dbReference type="PROSITE" id="PS51471"/>
    </source>
</evidence>
<dbReference type="Pfam" id="PF14226">
    <property type="entry name" value="DIOX_N"/>
    <property type="match status" value="1"/>
</dbReference>
<evidence type="ECO:0000256" key="1">
    <source>
        <dbReference type="RuleBase" id="RU003682"/>
    </source>
</evidence>
<dbReference type="Proteomes" id="UP000095751">
    <property type="component" value="Unassembled WGS sequence"/>
</dbReference>
<proteinExistence type="inferred from homology"/>
<dbReference type="AlphaFoldDB" id="A0A1E7FKC8"/>
<dbReference type="InterPro" id="IPR026992">
    <property type="entry name" value="DIOX_N"/>
</dbReference>
<accession>A0A1E7FKC8</accession>
<dbReference type="PANTHER" id="PTHR47990">
    <property type="entry name" value="2-OXOGLUTARATE (2OG) AND FE(II)-DEPENDENT OXYGENASE SUPERFAMILY PROTEIN-RELATED"/>
    <property type="match status" value="1"/>
</dbReference>